<dbReference type="Proteomes" id="UP000887576">
    <property type="component" value="Unplaced"/>
</dbReference>
<accession>A0AC34RN60</accession>
<evidence type="ECO:0000313" key="1">
    <source>
        <dbReference type="Proteomes" id="UP000887576"/>
    </source>
</evidence>
<evidence type="ECO:0000313" key="2">
    <source>
        <dbReference type="WBParaSite" id="JU765_v2.g8610.t1"/>
    </source>
</evidence>
<name>A0AC34RN60_9BILA</name>
<protein>
    <submittedName>
        <fullName evidence="2">Uncharacterized protein</fullName>
    </submittedName>
</protein>
<sequence length="144" mass="15984">MKLVPILFFFAIIGQTLAADDQLASCRAQLENVHNQATIQIKNLTDIIQEYVEGVAKNATLGEVLKQKMQAYSANIKTEWNNFGNTLKTTFTNLGGTISNAWQNIFNPPTTTPAPTIRPGVTIPSSPRNNFMSINSNLNFWKLI</sequence>
<reference evidence="2" key="1">
    <citation type="submission" date="2022-11" db="UniProtKB">
        <authorList>
            <consortium name="WormBaseParasite"/>
        </authorList>
    </citation>
    <scope>IDENTIFICATION</scope>
</reference>
<dbReference type="WBParaSite" id="JU765_v2.g8610.t1">
    <property type="protein sequence ID" value="JU765_v2.g8610.t1"/>
    <property type="gene ID" value="JU765_v2.g8610"/>
</dbReference>
<proteinExistence type="predicted"/>
<organism evidence="1 2">
    <name type="scientific">Panagrolaimus sp. JU765</name>
    <dbReference type="NCBI Taxonomy" id="591449"/>
    <lineage>
        <taxon>Eukaryota</taxon>
        <taxon>Metazoa</taxon>
        <taxon>Ecdysozoa</taxon>
        <taxon>Nematoda</taxon>
        <taxon>Chromadorea</taxon>
        <taxon>Rhabditida</taxon>
        <taxon>Tylenchina</taxon>
        <taxon>Panagrolaimomorpha</taxon>
        <taxon>Panagrolaimoidea</taxon>
        <taxon>Panagrolaimidae</taxon>
        <taxon>Panagrolaimus</taxon>
    </lineage>
</organism>